<dbReference type="GO" id="GO:0043240">
    <property type="term" value="C:Fanconi anaemia nuclear complex"/>
    <property type="evidence" value="ECO:0007669"/>
    <property type="project" value="InterPro"/>
</dbReference>
<reference evidence="1" key="1">
    <citation type="journal article" date="2023" name="Mol. Biol. Evol.">
        <title>Third-Generation Sequencing Reveals the Adaptive Role of the Epigenome in Three Deep-Sea Polychaetes.</title>
        <authorList>
            <person name="Perez M."/>
            <person name="Aroh O."/>
            <person name="Sun Y."/>
            <person name="Lan Y."/>
            <person name="Juniper S.K."/>
            <person name="Young C.R."/>
            <person name="Angers B."/>
            <person name="Qian P.Y."/>
        </authorList>
    </citation>
    <scope>NUCLEOTIDE SEQUENCE</scope>
    <source>
        <strain evidence="1">P08H-3</strain>
    </source>
</reference>
<protein>
    <submittedName>
        <fullName evidence="1">Uncharacterized protein</fullName>
    </submittedName>
</protein>
<keyword evidence="2" id="KW-1185">Reference proteome</keyword>
<comment type="caution">
    <text evidence="1">The sequence shown here is derived from an EMBL/GenBank/DDBJ whole genome shotgun (WGS) entry which is preliminary data.</text>
</comment>
<dbReference type="Pfam" id="PF11107">
    <property type="entry name" value="FANCF"/>
    <property type="match status" value="1"/>
</dbReference>
<dbReference type="PANTHER" id="PTHR14449">
    <property type="entry name" value="FANCONI ANEMIA GROUP F PROTEIN FANCF"/>
    <property type="match status" value="1"/>
</dbReference>
<dbReference type="GO" id="GO:0036297">
    <property type="term" value="P:interstrand cross-link repair"/>
    <property type="evidence" value="ECO:0007669"/>
    <property type="project" value="InterPro"/>
</dbReference>
<evidence type="ECO:0000313" key="1">
    <source>
        <dbReference type="EMBL" id="KAK2170550.1"/>
    </source>
</evidence>
<sequence length="317" mass="36286">MSVEVILKNVYTFLDLLQKTTLEDLHNWNREMIYNTVRWARYCTQVYHQAQSRSYKHDLDKQIQELGKLPWRVGSVNINLELLAHAEDLMMESLLQNPTLSDECFEYVISLYKLDSGEVKQHLIEVCHRLNYNRSVLDVIRLLRSSLDDKQDQSSSTRSLSVAAQAELTFTYIKHLLENVARDKLNRTKAFLRRVISQFAVKPGAMPVLVATLKSTNQIDKSMENSVKTLILHAILELPAEYKLENCDDVSENCDVCDDVSENYDVNDDVSENCDASMRTVMLVMTLTLVFKYGASDGVAFISYNVGENLDVRNDVA</sequence>
<dbReference type="EMBL" id="JAODUP010000002">
    <property type="protein sequence ID" value="KAK2170550.1"/>
    <property type="molecule type" value="Genomic_DNA"/>
</dbReference>
<accession>A0AAD9KGW2</accession>
<proteinExistence type="predicted"/>
<dbReference type="AlphaFoldDB" id="A0AAD9KGW2"/>
<dbReference type="Proteomes" id="UP001208570">
    <property type="component" value="Unassembled WGS sequence"/>
</dbReference>
<dbReference type="PANTHER" id="PTHR14449:SF2">
    <property type="entry name" value="FANCONI ANEMIA GROUP F PROTEIN"/>
    <property type="match status" value="1"/>
</dbReference>
<gene>
    <name evidence="1" type="ORF">LSH36_2g08003</name>
</gene>
<organism evidence="1 2">
    <name type="scientific">Paralvinella palmiformis</name>
    <dbReference type="NCBI Taxonomy" id="53620"/>
    <lineage>
        <taxon>Eukaryota</taxon>
        <taxon>Metazoa</taxon>
        <taxon>Spiralia</taxon>
        <taxon>Lophotrochozoa</taxon>
        <taxon>Annelida</taxon>
        <taxon>Polychaeta</taxon>
        <taxon>Sedentaria</taxon>
        <taxon>Canalipalpata</taxon>
        <taxon>Terebellida</taxon>
        <taxon>Terebelliformia</taxon>
        <taxon>Alvinellidae</taxon>
        <taxon>Paralvinella</taxon>
    </lineage>
</organism>
<evidence type="ECO:0000313" key="2">
    <source>
        <dbReference type="Proteomes" id="UP001208570"/>
    </source>
</evidence>
<dbReference type="InterPro" id="IPR035428">
    <property type="entry name" value="FANCF"/>
</dbReference>
<name>A0AAD9KGW2_9ANNE</name>